<evidence type="ECO:0000313" key="1">
    <source>
        <dbReference type="EMBL" id="TDO23717.1"/>
    </source>
</evidence>
<dbReference type="InterPro" id="IPR046601">
    <property type="entry name" value="DUF6660"/>
</dbReference>
<dbReference type="EMBL" id="SNWM01000001">
    <property type="protein sequence ID" value="TDO23717.1"/>
    <property type="molecule type" value="Genomic_DNA"/>
</dbReference>
<dbReference type="Pfam" id="PF20365">
    <property type="entry name" value="DUF6660"/>
    <property type="match status" value="1"/>
</dbReference>
<proteinExistence type="predicted"/>
<dbReference type="Proteomes" id="UP000295499">
    <property type="component" value="Unassembled WGS sequence"/>
</dbReference>
<dbReference type="RefSeq" id="WP_394346165.1">
    <property type="nucleotide sequence ID" value="NZ_SNWM01000001.1"/>
</dbReference>
<reference evidence="1 2" key="1">
    <citation type="submission" date="2019-03" db="EMBL/GenBank/DDBJ databases">
        <title>Genomic Encyclopedia of Archaeal and Bacterial Type Strains, Phase II (KMG-II): from individual species to whole genera.</title>
        <authorList>
            <person name="Goeker M."/>
        </authorList>
    </citation>
    <scope>NUCLEOTIDE SEQUENCE [LARGE SCALE GENOMIC DNA]</scope>
    <source>
        <strain evidence="1 2">DSM 19034</strain>
    </source>
</reference>
<accession>A0A4R6INI2</accession>
<sequence length="104" mass="11275">MKYFALLFSIYCALLTILPCQDREDVAAKVTHVIIQKSHASSERCNQESCPPFCNCSCCSSARQVSSKAVLTVFTKAIGSTYPGLITPGTMSKAISVWQPPQLG</sequence>
<comment type="caution">
    <text evidence="1">The sequence shown here is derived from an EMBL/GenBank/DDBJ whole genome shotgun (WGS) entry which is preliminary data.</text>
</comment>
<protein>
    <submittedName>
        <fullName evidence="1">Uncharacterized protein</fullName>
    </submittedName>
</protein>
<gene>
    <name evidence="1" type="ORF">CLV32_0001</name>
</gene>
<evidence type="ECO:0000313" key="2">
    <source>
        <dbReference type="Proteomes" id="UP000295499"/>
    </source>
</evidence>
<dbReference type="AlphaFoldDB" id="A0A4R6INI2"/>
<organism evidence="1 2">
    <name type="scientific">Pedobacter duraquae</name>
    <dbReference type="NCBI Taxonomy" id="425511"/>
    <lineage>
        <taxon>Bacteria</taxon>
        <taxon>Pseudomonadati</taxon>
        <taxon>Bacteroidota</taxon>
        <taxon>Sphingobacteriia</taxon>
        <taxon>Sphingobacteriales</taxon>
        <taxon>Sphingobacteriaceae</taxon>
        <taxon>Pedobacter</taxon>
    </lineage>
</organism>
<keyword evidence="2" id="KW-1185">Reference proteome</keyword>
<name>A0A4R6INI2_9SPHI</name>